<evidence type="ECO:0000313" key="3">
    <source>
        <dbReference type="Proteomes" id="UP001152759"/>
    </source>
</evidence>
<dbReference type="EMBL" id="OU963867">
    <property type="protein sequence ID" value="CAH0391193.1"/>
    <property type="molecule type" value="Genomic_DNA"/>
</dbReference>
<reference evidence="2" key="1">
    <citation type="submission" date="2021-12" db="EMBL/GenBank/DDBJ databases">
        <authorList>
            <person name="King R."/>
        </authorList>
    </citation>
    <scope>NUCLEOTIDE SEQUENCE</scope>
</reference>
<gene>
    <name evidence="2" type="ORF">BEMITA_LOCUS9839</name>
</gene>
<proteinExistence type="predicted"/>
<dbReference type="AlphaFoldDB" id="A0A9P0AGB8"/>
<name>A0A9P0AGB8_BEMTA</name>
<keyword evidence="3" id="KW-1185">Reference proteome</keyword>
<dbReference type="Proteomes" id="UP001152759">
    <property type="component" value="Chromosome 6"/>
</dbReference>
<evidence type="ECO:0000256" key="1">
    <source>
        <dbReference type="SAM" id="SignalP"/>
    </source>
</evidence>
<sequence length="100" mass="11805">MNPVRNHPLRLLEFCFLTLFLLTHSSSACVPLLSDCRLSASCCMFPFWKCVDGACNRDNSEHYSSHEFEWLESWRDLLDRKSLRKWFADKNKNQTNVPYS</sequence>
<feature type="chain" id="PRO_5040171595" evidence="1">
    <location>
        <begin position="29"/>
        <end position="100"/>
    </location>
</feature>
<evidence type="ECO:0000313" key="2">
    <source>
        <dbReference type="EMBL" id="CAH0391193.1"/>
    </source>
</evidence>
<feature type="signal peptide" evidence="1">
    <location>
        <begin position="1"/>
        <end position="28"/>
    </location>
</feature>
<protein>
    <submittedName>
        <fullName evidence="2">Uncharacterized protein</fullName>
    </submittedName>
</protein>
<organism evidence="2 3">
    <name type="scientific">Bemisia tabaci</name>
    <name type="common">Sweetpotato whitefly</name>
    <name type="synonym">Aleurodes tabaci</name>
    <dbReference type="NCBI Taxonomy" id="7038"/>
    <lineage>
        <taxon>Eukaryota</taxon>
        <taxon>Metazoa</taxon>
        <taxon>Ecdysozoa</taxon>
        <taxon>Arthropoda</taxon>
        <taxon>Hexapoda</taxon>
        <taxon>Insecta</taxon>
        <taxon>Pterygota</taxon>
        <taxon>Neoptera</taxon>
        <taxon>Paraneoptera</taxon>
        <taxon>Hemiptera</taxon>
        <taxon>Sternorrhyncha</taxon>
        <taxon>Aleyrodoidea</taxon>
        <taxon>Aleyrodidae</taxon>
        <taxon>Aleyrodinae</taxon>
        <taxon>Bemisia</taxon>
    </lineage>
</organism>
<keyword evidence="1" id="KW-0732">Signal</keyword>
<dbReference type="PROSITE" id="PS51257">
    <property type="entry name" value="PROKAR_LIPOPROTEIN"/>
    <property type="match status" value="1"/>
</dbReference>
<accession>A0A9P0AGB8</accession>